<dbReference type="CDD" id="cd07823">
    <property type="entry name" value="SRPBCC_5"/>
    <property type="match status" value="1"/>
</dbReference>
<dbReference type="PANTHER" id="PTHR38588:SF1">
    <property type="entry name" value="BLL0334 PROTEIN"/>
    <property type="match status" value="1"/>
</dbReference>
<dbReference type="PANTHER" id="PTHR38588">
    <property type="entry name" value="BLL0334 PROTEIN"/>
    <property type="match status" value="1"/>
</dbReference>
<proteinExistence type="predicted"/>
<dbReference type="RefSeq" id="WP_209637180.1">
    <property type="nucleotide sequence ID" value="NZ_JAGINW010000001.1"/>
</dbReference>
<comment type="caution">
    <text evidence="2">The sequence shown here is derived from an EMBL/GenBank/DDBJ whole genome shotgun (WGS) entry which is preliminary data.</text>
</comment>
<sequence>MKLTNEVHIAQDPAAVFETLLDVERVAGCMPGSKLTGQVDDSTYSGEVKVKVGPLGVAYTGTVKFLSVDPAARVAILKASGREQHGQGNADAHVTARVVPDGTGSKVAIETDLMIRGKVAQFGRGVIGEVSQRLIDQFAQNVEKSFTTNGSAAPVTASAAAAPVEEAAPALDGLALVATPLLKRFAPVAAGVAIGLLAGLGLRRKRVIEIVIRHVTD</sequence>
<gene>
    <name evidence="2" type="ORF">JOF56_002370</name>
</gene>
<accession>A0ABS4TC36</accession>
<evidence type="ECO:0000256" key="1">
    <source>
        <dbReference type="SAM" id="Phobius"/>
    </source>
</evidence>
<keyword evidence="1" id="KW-0812">Transmembrane</keyword>
<dbReference type="Pfam" id="PF06240">
    <property type="entry name" value="COXG"/>
    <property type="match status" value="1"/>
</dbReference>
<organism evidence="2 3">
    <name type="scientific">Kibdelosporangium banguiense</name>
    <dbReference type="NCBI Taxonomy" id="1365924"/>
    <lineage>
        <taxon>Bacteria</taxon>
        <taxon>Bacillati</taxon>
        <taxon>Actinomycetota</taxon>
        <taxon>Actinomycetes</taxon>
        <taxon>Pseudonocardiales</taxon>
        <taxon>Pseudonocardiaceae</taxon>
        <taxon>Kibdelosporangium</taxon>
    </lineage>
</organism>
<dbReference type="SUPFAM" id="SSF55961">
    <property type="entry name" value="Bet v1-like"/>
    <property type="match status" value="1"/>
</dbReference>
<feature type="transmembrane region" description="Helical" evidence="1">
    <location>
        <begin position="185"/>
        <end position="202"/>
    </location>
</feature>
<name>A0ABS4TC36_9PSEU</name>
<keyword evidence="3" id="KW-1185">Reference proteome</keyword>
<evidence type="ECO:0000313" key="2">
    <source>
        <dbReference type="EMBL" id="MBP2321985.1"/>
    </source>
</evidence>
<reference evidence="2 3" key="1">
    <citation type="submission" date="2021-03" db="EMBL/GenBank/DDBJ databases">
        <title>Sequencing the genomes of 1000 actinobacteria strains.</title>
        <authorList>
            <person name="Klenk H.-P."/>
        </authorList>
    </citation>
    <scope>NUCLEOTIDE SEQUENCE [LARGE SCALE GENOMIC DNA]</scope>
    <source>
        <strain evidence="2 3">DSM 46670</strain>
    </source>
</reference>
<evidence type="ECO:0000313" key="3">
    <source>
        <dbReference type="Proteomes" id="UP001519332"/>
    </source>
</evidence>
<keyword evidence="1" id="KW-1133">Transmembrane helix</keyword>
<dbReference type="EMBL" id="JAGINW010000001">
    <property type="protein sequence ID" value="MBP2321985.1"/>
    <property type="molecule type" value="Genomic_DNA"/>
</dbReference>
<protein>
    <submittedName>
        <fullName evidence="2">Carbon monoxide dehydrogenase subunit G</fullName>
    </submittedName>
</protein>
<keyword evidence="1" id="KW-0472">Membrane</keyword>
<dbReference type="Proteomes" id="UP001519332">
    <property type="component" value="Unassembled WGS sequence"/>
</dbReference>
<dbReference type="Gene3D" id="3.30.530.20">
    <property type="match status" value="1"/>
</dbReference>
<dbReference type="InterPro" id="IPR010419">
    <property type="entry name" value="CO_DH_gsu"/>
</dbReference>
<dbReference type="InterPro" id="IPR023393">
    <property type="entry name" value="START-like_dom_sf"/>
</dbReference>